<evidence type="ECO:0000313" key="2">
    <source>
        <dbReference type="Proteomes" id="UP000433089"/>
    </source>
</evidence>
<dbReference type="Proteomes" id="UP000433089">
    <property type="component" value="Unassembled WGS sequence"/>
</dbReference>
<proteinExistence type="predicted"/>
<gene>
    <name evidence="1" type="ORF">BACI348_41565</name>
</gene>
<protein>
    <submittedName>
        <fullName evidence="1">Uncharacterized protein</fullName>
    </submittedName>
</protein>
<sequence length="63" mass="7766">MRNELELQKAILKKLMDTHSIPQKVYKERLERLDSYKKALQNQQKHKEDLINQTKQRILEYNR</sequence>
<dbReference type="RefSeq" id="WP_159159784.1">
    <property type="nucleotide sequence ID" value="NZ_JBHJSC010000001.1"/>
</dbReference>
<dbReference type="EMBL" id="CABWLH010000009">
    <property type="protein sequence ID" value="VXB79314.1"/>
    <property type="molecule type" value="Genomic_DNA"/>
</dbReference>
<reference evidence="1 2" key="1">
    <citation type="submission" date="2019-10" db="EMBL/GenBank/DDBJ databases">
        <authorList>
            <person name="Karimi E."/>
        </authorList>
    </citation>
    <scope>NUCLEOTIDE SEQUENCE [LARGE SCALE GENOMIC DNA]</scope>
    <source>
        <strain evidence="1">Bacillus sp. 348</strain>
    </source>
</reference>
<name>A0A653TDB6_BACAB</name>
<dbReference type="AlphaFoldDB" id="A0A653TDB6"/>
<evidence type="ECO:0000313" key="1">
    <source>
        <dbReference type="EMBL" id="VXB79314.1"/>
    </source>
</evidence>
<accession>A0A653TDB6</accession>
<organism evidence="1 2">
    <name type="scientific">Bacillus altitudinis</name>
    <dbReference type="NCBI Taxonomy" id="293387"/>
    <lineage>
        <taxon>Bacteria</taxon>
        <taxon>Bacillati</taxon>
        <taxon>Bacillota</taxon>
        <taxon>Bacilli</taxon>
        <taxon>Bacillales</taxon>
        <taxon>Bacillaceae</taxon>
        <taxon>Bacillus</taxon>
    </lineage>
</organism>